<dbReference type="AlphaFoldDB" id="A0A9D2S8N6"/>
<sequence length="80" mass="9350">MMAYITACAIVKDVYVIGDKKMFNELVYQVKRIGGNINQLRMLSQLERIECVDLRDCTAELDNIRKTLNTIIRKANKWQQ</sequence>
<reference evidence="1" key="1">
    <citation type="journal article" date="2021" name="PeerJ">
        <title>Extensive microbial diversity within the chicken gut microbiome revealed by metagenomics and culture.</title>
        <authorList>
            <person name="Gilroy R."/>
            <person name="Ravi A."/>
            <person name="Getino M."/>
            <person name="Pursley I."/>
            <person name="Horton D.L."/>
            <person name="Alikhan N.F."/>
            <person name="Baker D."/>
            <person name="Gharbi K."/>
            <person name="Hall N."/>
            <person name="Watson M."/>
            <person name="Adriaenssens E.M."/>
            <person name="Foster-Nyarko E."/>
            <person name="Jarju S."/>
            <person name="Secka A."/>
            <person name="Antonio M."/>
            <person name="Oren A."/>
            <person name="Chaudhuri R.R."/>
            <person name="La Ragione R."/>
            <person name="Hildebrand F."/>
            <person name="Pallen M.J."/>
        </authorList>
    </citation>
    <scope>NUCLEOTIDE SEQUENCE</scope>
    <source>
        <strain evidence="1">CHK188-16595</strain>
    </source>
</reference>
<dbReference type="Proteomes" id="UP000823877">
    <property type="component" value="Unassembled WGS sequence"/>
</dbReference>
<proteinExistence type="predicted"/>
<gene>
    <name evidence="1" type="ORF">IAA37_00060</name>
</gene>
<comment type="caution">
    <text evidence="1">The sequence shown here is derived from an EMBL/GenBank/DDBJ whole genome shotgun (WGS) entry which is preliminary data.</text>
</comment>
<accession>A0A9D2S8N6</accession>
<evidence type="ECO:0000313" key="1">
    <source>
        <dbReference type="EMBL" id="HJB74056.1"/>
    </source>
</evidence>
<organism evidence="1 2">
    <name type="scientific">Candidatus Eubacterium faecale</name>
    <dbReference type="NCBI Taxonomy" id="2838568"/>
    <lineage>
        <taxon>Bacteria</taxon>
        <taxon>Bacillati</taxon>
        <taxon>Bacillota</taxon>
        <taxon>Clostridia</taxon>
        <taxon>Eubacteriales</taxon>
        <taxon>Eubacteriaceae</taxon>
        <taxon>Eubacterium</taxon>
    </lineage>
</organism>
<name>A0A9D2S8N6_9FIRM</name>
<reference evidence="1" key="2">
    <citation type="submission" date="2021-04" db="EMBL/GenBank/DDBJ databases">
        <authorList>
            <person name="Gilroy R."/>
        </authorList>
    </citation>
    <scope>NUCLEOTIDE SEQUENCE</scope>
    <source>
        <strain evidence="1">CHK188-16595</strain>
    </source>
</reference>
<protein>
    <recommendedName>
        <fullName evidence="3">Plasmid mobilization relaxosome protein MobC</fullName>
    </recommendedName>
</protein>
<evidence type="ECO:0008006" key="3">
    <source>
        <dbReference type="Google" id="ProtNLM"/>
    </source>
</evidence>
<evidence type="ECO:0000313" key="2">
    <source>
        <dbReference type="Proteomes" id="UP000823877"/>
    </source>
</evidence>
<dbReference type="EMBL" id="DWXN01000001">
    <property type="protein sequence ID" value="HJB74056.1"/>
    <property type="molecule type" value="Genomic_DNA"/>
</dbReference>